<organism evidence="1 2">
    <name type="scientific">Pristionchus mayeri</name>
    <dbReference type="NCBI Taxonomy" id="1317129"/>
    <lineage>
        <taxon>Eukaryota</taxon>
        <taxon>Metazoa</taxon>
        <taxon>Ecdysozoa</taxon>
        <taxon>Nematoda</taxon>
        <taxon>Chromadorea</taxon>
        <taxon>Rhabditida</taxon>
        <taxon>Rhabditina</taxon>
        <taxon>Diplogasteromorpha</taxon>
        <taxon>Diplogasteroidea</taxon>
        <taxon>Neodiplogasteridae</taxon>
        <taxon>Pristionchus</taxon>
    </lineage>
</organism>
<evidence type="ECO:0000313" key="2">
    <source>
        <dbReference type="Proteomes" id="UP001328107"/>
    </source>
</evidence>
<protein>
    <submittedName>
        <fullName evidence="1">Uncharacterized protein</fullName>
    </submittedName>
</protein>
<dbReference type="AlphaFoldDB" id="A0AAN5D6W0"/>
<dbReference type="EMBL" id="BTRK01000006">
    <property type="protein sequence ID" value="GMR56782.1"/>
    <property type="molecule type" value="Genomic_DNA"/>
</dbReference>
<reference evidence="2" key="1">
    <citation type="submission" date="2022-10" db="EMBL/GenBank/DDBJ databases">
        <title>Genome assembly of Pristionchus species.</title>
        <authorList>
            <person name="Yoshida K."/>
            <person name="Sommer R.J."/>
        </authorList>
    </citation>
    <scope>NUCLEOTIDE SEQUENCE [LARGE SCALE GENOMIC DNA]</scope>
    <source>
        <strain evidence="2">RS5460</strain>
    </source>
</reference>
<sequence length="88" mass="10188">MRICELQCALFSRSPFSAQLVHRNIPFNVPLSRTFPSSDPHYDDVGHSSHCSRRILLDSAEEIFLQIGREYCTRLKSDRSDCFLVLRT</sequence>
<gene>
    <name evidence="1" type="ORF">PMAYCL1PPCAC_26977</name>
</gene>
<proteinExistence type="predicted"/>
<keyword evidence="2" id="KW-1185">Reference proteome</keyword>
<name>A0AAN5D6W0_9BILA</name>
<accession>A0AAN5D6W0</accession>
<comment type="caution">
    <text evidence="1">The sequence shown here is derived from an EMBL/GenBank/DDBJ whole genome shotgun (WGS) entry which is preliminary data.</text>
</comment>
<dbReference type="Proteomes" id="UP001328107">
    <property type="component" value="Unassembled WGS sequence"/>
</dbReference>
<evidence type="ECO:0000313" key="1">
    <source>
        <dbReference type="EMBL" id="GMR56782.1"/>
    </source>
</evidence>